<dbReference type="Gene3D" id="3.30.1520.10">
    <property type="entry name" value="Phox-like domain"/>
    <property type="match status" value="1"/>
</dbReference>
<comment type="function">
    <text evidence="4">Essential for proper morphogenesis of the vacuole. May exist as structural reinforcement on the surface of the vacuolar membrane and be required for maintenance against rupture by osmotic pressure.</text>
</comment>
<dbReference type="PROSITE" id="PS50192">
    <property type="entry name" value="T_SNARE"/>
    <property type="match status" value="1"/>
</dbReference>
<dbReference type="RefSeq" id="XP_028463874.1">
    <property type="nucleotide sequence ID" value="XM_028614511.1"/>
</dbReference>
<feature type="region of interest" description="Disordered" evidence="5">
    <location>
        <begin position="344"/>
        <end position="375"/>
    </location>
</feature>
<dbReference type="PANTHER" id="PTHR22775">
    <property type="entry name" value="SORTING NEXIN"/>
    <property type="match status" value="1"/>
</dbReference>
<dbReference type="GO" id="GO:0035091">
    <property type="term" value="F:phosphatidylinositol binding"/>
    <property type="evidence" value="ECO:0007669"/>
    <property type="project" value="InterPro"/>
</dbReference>
<dbReference type="CDD" id="cd06897">
    <property type="entry name" value="PX_SNARE"/>
    <property type="match status" value="1"/>
</dbReference>
<feature type="domain" description="T-SNARE coiled-coil homology" evidence="6">
    <location>
        <begin position="408"/>
        <end position="456"/>
    </location>
</feature>
<dbReference type="EMBL" id="ML119060">
    <property type="protein sequence ID" value="ROT36068.1"/>
    <property type="molecule type" value="Genomic_DNA"/>
</dbReference>
<feature type="compositionally biased region" description="Gly residues" evidence="5">
    <location>
        <begin position="351"/>
        <end position="360"/>
    </location>
</feature>
<name>A0A3N2PNG8_SODAK</name>
<gene>
    <name evidence="8" type="ORF">SODALDRAFT_362931</name>
</gene>
<comment type="subcellular location">
    <subcellularLocation>
        <location evidence="1">Vacuole</location>
    </subcellularLocation>
</comment>
<dbReference type="SMART" id="SM00312">
    <property type="entry name" value="PX"/>
    <property type="match status" value="1"/>
</dbReference>
<dbReference type="SUPFAM" id="SSF64268">
    <property type="entry name" value="PX domain"/>
    <property type="match status" value="1"/>
</dbReference>
<evidence type="ECO:0000256" key="3">
    <source>
        <dbReference type="ARBA" id="ARBA00023054"/>
    </source>
</evidence>
<dbReference type="AlphaFoldDB" id="A0A3N2PNG8"/>
<feature type="region of interest" description="Disordered" evidence="5">
    <location>
        <begin position="615"/>
        <end position="643"/>
    </location>
</feature>
<dbReference type="GO" id="GO:0097576">
    <property type="term" value="P:vacuole fusion"/>
    <property type="evidence" value="ECO:0007669"/>
    <property type="project" value="UniProtKB-ARBA"/>
</dbReference>
<dbReference type="PROSITE" id="PS50195">
    <property type="entry name" value="PX"/>
    <property type="match status" value="1"/>
</dbReference>
<dbReference type="GO" id="GO:0016192">
    <property type="term" value="P:vesicle-mediated transport"/>
    <property type="evidence" value="ECO:0007669"/>
    <property type="project" value="UniProtKB-ARBA"/>
</dbReference>
<keyword evidence="2" id="KW-0926">Vacuole</keyword>
<dbReference type="PANTHER" id="PTHR22775:SF3">
    <property type="entry name" value="SORTING NEXIN-13"/>
    <property type="match status" value="1"/>
</dbReference>
<keyword evidence="9" id="KW-1185">Reference proteome</keyword>
<dbReference type="GeneID" id="39582989"/>
<dbReference type="Proteomes" id="UP000272025">
    <property type="component" value="Unassembled WGS sequence"/>
</dbReference>
<dbReference type="InterPro" id="IPR000727">
    <property type="entry name" value="T_SNARE_dom"/>
</dbReference>
<dbReference type="STRING" id="1314773.A0A3N2PNG8"/>
<dbReference type="OrthoDB" id="428895at2759"/>
<dbReference type="FunFam" id="3.30.1520.10:FF:000052">
    <property type="entry name" value="Putative SNARE complex subunit (Vam7)"/>
    <property type="match status" value="1"/>
</dbReference>
<dbReference type="Gene3D" id="1.20.5.110">
    <property type="match status" value="1"/>
</dbReference>
<evidence type="ECO:0000259" key="7">
    <source>
        <dbReference type="PROSITE" id="PS50195"/>
    </source>
</evidence>
<evidence type="ECO:0000313" key="9">
    <source>
        <dbReference type="Proteomes" id="UP000272025"/>
    </source>
</evidence>
<dbReference type="CDD" id="cd15858">
    <property type="entry name" value="SNARE_VAM7"/>
    <property type="match status" value="1"/>
</dbReference>
<evidence type="ECO:0000256" key="5">
    <source>
        <dbReference type="SAM" id="MobiDB-lite"/>
    </source>
</evidence>
<evidence type="ECO:0008006" key="10">
    <source>
        <dbReference type="Google" id="ProtNLM"/>
    </source>
</evidence>
<accession>A0A3N2PNG8</accession>
<reference evidence="8 9" key="1">
    <citation type="journal article" date="2018" name="Mol. Ecol.">
        <title>The obligate alkalophilic soda-lake fungus Sodiomyces alkalinus has shifted to a protein diet.</title>
        <authorList>
            <person name="Grum-Grzhimaylo A.A."/>
            <person name="Falkoski D.L."/>
            <person name="van den Heuvel J."/>
            <person name="Valero-Jimenez C.A."/>
            <person name="Min B."/>
            <person name="Choi I.G."/>
            <person name="Lipzen A."/>
            <person name="Daum C.G."/>
            <person name="Aanen D.K."/>
            <person name="Tsang A."/>
            <person name="Henrissat B."/>
            <person name="Bilanenko E.N."/>
            <person name="de Vries R.P."/>
            <person name="van Kan J.A.L."/>
            <person name="Grigoriev I.V."/>
            <person name="Debets A.J.M."/>
        </authorList>
    </citation>
    <scope>NUCLEOTIDE SEQUENCE [LARGE SCALE GENOMIC DNA]</scope>
    <source>
        <strain evidence="8 9">F11</strain>
    </source>
</reference>
<dbReference type="Pfam" id="PF00787">
    <property type="entry name" value="PX"/>
    <property type="match status" value="1"/>
</dbReference>
<sequence length="665" mass="70854">MFSEYYTSDVQAINPPLLQVPTLGRIHCALLTCRLTSNPSSSIRHPHHALQVRKASFGEQPRQQPASHHITEQKGTSILHIMAPPAEISIPSTILSTGESKPYTLYNIALRLPLRSFVVQKRYSDFTALHNALTSHVGSPPPAPLPAKSWFKSTVSNPDLTESRRRGLETYLRAIAESPDRRWRDVPAWRAFLNLPAGGSGGSTSNSAVSAPGLSATATTTSTTISARGGSAGASSSSSDPATWLDLHREMKGCLHDARLALARRDAAAESSNGAAAAEAGAAAKRALVRAGALLGTLGDGLRAIQEGSRLGEGEVRRRRDLLASGRVEKEGLERLSNSLAASASAQAGNVGQGAGGGREGWASGTDKAALLGGRSGARTGGRVLGVPLAESGHTRELDNEGVVQLQRRMMGEQDEQVDVLAAIVRRQKEMGVRINEEIETQTEMLDRLNEDTDRVGGKTGAGAGASALFTFVVFPGVLTAMEGIVWLRWVAGRATDAVARCLELVFVLSTNYPLKEWKQSKGILGASRPTVNGPLKRWSAMSIELIQASDTVSACSWIGWQYGTMPVRAAHTCDFEVPNGHQSRVMPGSGQLQAAANYLPCHANTENRRDVPRSVAGQRGGWEIGSTTSVEPSVNAQESHKPGNCFANYPSSLTVSRPIYDVSS</sequence>
<keyword evidence="3" id="KW-0175">Coiled coil</keyword>
<evidence type="ECO:0000256" key="2">
    <source>
        <dbReference type="ARBA" id="ARBA00022554"/>
    </source>
</evidence>
<organism evidence="8 9">
    <name type="scientific">Sodiomyces alkalinus (strain CBS 110278 / VKM F-3762 / F11)</name>
    <name type="common">Alkaliphilic filamentous fungus</name>
    <dbReference type="NCBI Taxonomy" id="1314773"/>
    <lineage>
        <taxon>Eukaryota</taxon>
        <taxon>Fungi</taxon>
        <taxon>Dikarya</taxon>
        <taxon>Ascomycota</taxon>
        <taxon>Pezizomycotina</taxon>
        <taxon>Sordariomycetes</taxon>
        <taxon>Hypocreomycetidae</taxon>
        <taxon>Glomerellales</taxon>
        <taxon>Plectosphaerellaceae</taxon>
        <taxon>Sodiomyces</taxon>
    </lineage>
</organism>
<dbReference type="GO" id="GO:0000329">
    <property type="term" value="C:fungal-type vacuole membrane"/>
    <property type="evidence" value="ECO:0007669"/>
    <property type="project" value="UniProtKB-ARBA"/>
</dbReference>
<evidence type="ECO:0000259" key="6">
    <source>
        <dbReference type="PROSITE" id="PS50192"/>
    </source>
</evidence>
<dbReference type="InterPro" id="IPR036871">
    <property type="entry name" value="PX_dom_sf"/>
</dbReference>
<feature type="domain" description="PX" evidence="7">
    <location>
        <begin position="84"/>
        <end position="199"/>
    </location>
</feature>
<proteinExistence type="predicted"/>
<evidence type="ECO:0000313" key="8">
    <source>
        <dbReference type="EMBL" id="ROT36068.1"/>
    </source>
</evidence>
<dbReference type="GO" id="GO:0007034">
    <property type="term" value="P:vacuolar transport"/>
    <property type="evidence" value="ECO:0007669"/>
    <property type="project" value="UniProtKB-ARBA"/>
</dbReference>
<evidence type="ECO:0000256" key="1">
    <source>
        <dbReference type="ARBA" id="ARBA00004116"/>
    </source>
</evidence>
<dbReference type="FunFam" id="1.20.5.110:FF:000058">
    <property type="entry name" value="VAM7p Vacuolar SNARE protein"/>
    <property type="match status" value="1"/>
</dbReference>
<protein>
    <recommendedName>
        <fullName evidence="10">PX domain-containing protein</fullName>
    </recommendedName>
</protein>
<feature type="compositionally biased region" description="Polar residues" evidence="5">
    <location>
        <begin position="626"/>
        <end position="638"/>
    </location>
</feature>
<feature type="region of interest" description="Disordered" evidence="5">
    <location>
        <begin position="220"/>
        <end position="240"/>
    </location>
</feature>
<dbReference type="SUPFAM" id="SSF58038">
    <property type="entry name" value="SNARE fusion complex"/>
    <property type="match status" value="1"/>
</dbReference>
<evidence type="ECO:0000256" key="4">
    <source>
        <dbReference type="ARBA" id="ARBA00054927"/>
    </source>
</evidence>
<dbReference type="InterPro" id="IPR001683">
    <property type="entry name" value="PX_dom"/>
</dbReference>